<protein>
    <submittedName>
        <fullName evidence="3">Uncharacterized protein</fullName>
    </submittedName>
</protein>
<feature type="transmembrane region" description="Helical" evidence="2">
    <location>
        <begin position="24"/>
        <end position="46"/>
    </location>
</feature>
<keyword evidence="2" id="KW-0472">Membrane</keyword>
<feature type="transmembrane region" description="Helical" evidence="2">
    <location>
        <begin position="196"/>
        <end position="215"/>
    </location>
</feature>
<reference evidence="4" key="1">
    <citation type="journal article" date="2013" name="Genome Announc.">
        <title>Draft genome sequence of the grapevine dieback fungus Eutypa lata UCR-EL1.</title>
        <authorList>
            <person name="Blanco-Ulate B."/>
            <person name="Rolshausen P.E."/>
            <person name="Cantu D."/>
        </authorList>
    </citation>
    <scope>NUCLEOTIDE SEQUENCE [LARGE SCALE GENOMIC DNA]</scope>
    <source>
        <strain evidence="4">UCR-EL1</strain>
    </source>
</reference>
<feature type="region of interest" description="Disordered" evidence="1">
    <location>
        <begin position="294"/>
        <end position="322"/>
    </location>
</feature>
<gene>
    <name evidence="3" type="ORF">UCREL1_2762</name>
</gene>
<keyword evidence="2" id="KW-0812">Transmembrane</keyword>
<dbReference type="AlphaFoldDB" id="M7TJV5"/>
<proteinExistence type="predicted"/>
<feature type="transmembrane region" description="Helical" evidence="2">
    <location>
        <begin position="89"/>
        <end position="108"/>
    </location>
</feature>
<sequence length="399" mass="43789">MIQDAFSGMPGRLIAPYGQEQSSVLILGFLGFVFWYGRLMVHLGCASQRPKRNAGLKGLVSTLCVFAGFFGQVLAASQSMASRFPVPSVMQVHFGLLGFVAFVVQYQMNFDGGRLHQRWSFVKGLCSSVGWLVLLLLSTMVLEYMFFIVAMLDAGCGVDGVGCRPQMATAAAAMTWLAWVSLGIESWDHQGRSVSINVYGLGLGILGSHFAWVSMAMHTPYNKSGVAYFAVIAVAETLLGLSHCVWLYRTRRYRASAATLRMTFDQLAESYRAQGRPFLYAASEKWVLCDADKTLDSGPQPEARPPTPNQDDDPERGAVSWSPVSWAPRRDIPGFSEDEDELSLLPDFREGDVQLQPLSPAPAHTRSARVSAVRLPYRVSYGNASGDLHPLAPSPEEFV</sequence>
<feature type="transmembrane region" description="Helical" evidence="2">
    <location>
        <begin position="58"/>
        <end position="77"/>
    </location>
</feature>
<dbReference type="EMBL" id="KB705911">
    <property type="protein sequence ID" value="EMR70206.1"/>
    <property type="molecule type" value="Genomic_DNA"/>
</dbReference>
<evidence type="ECO:0000313" key="3">
    <source>
        <dbReference type="EMBL" id="EMR70206.1"/>
    </source>
</evidence>
<keyword evidence="2" id="KW-1133">Transmembrane helix</keyword>
<feature type="transmembrane region" description="Helical" evidence="2">
    <location>
        <begin position="167"/>
        <end position="184"/>
    </location>
</feature>
<dbReference type="Proteomes" id="UP000012174">
    <property type="component" value="Unassembled WGS sequence"/>
</dbReference>
<organism evidence="3 4">
    <name type="scientific">Eutypa lata (strain UCR-EL1)</name>
    <name type="common">Grapevine dieback disease fungus</name>
    <name type="synonym">Eutypa armeniacae</name>
    <dbReference type="NCBI Taxonomy" id="1287681"/>
    <lineage>
        <taxon>Eukaryota</taxon>
        <taxon>Fungi</taxon>
        <taxon>Dikarya</taxon>
        <taxon>Ascomycota</taxon>
        <taxon>Pezizomycotina</taxon>
        <taxon>Sordariomycetes</taxon>
        <taxon>Xylariomycetidae</taxon>
        <taxon>Xylariales</taxon>
        <taxon>Diatrypaceae</taxon>
        <taxon>Eutypa</taxon>
    </lineage>
</organism>
<keyword evidence="4" id="KW-1185">Reference proteome</keyword>
<dbReference type="KEGG" id="ela:UCREL1_2762"/>
<feature type="transmembrane region" description="Helical" evidence="2">
    <location>
        <begin position="227"/>
        <end position="248"/>
    </location>
</feature>
<evidence type="ECO:0000313" key="4">
    <source>
        <dbReference type="Proteomes" id="UP000012174"/>
    </source>
</evidence>
<evidence type="ECO:0000256" key="1">
    <source>
        <dbReference type="SAM" id="MobiDB-lite"/>
    </source>
</evidence>
<dbReference type="OrthoDB" id="407617at2759"/>
<accession>M7TJV5</accession>
<name>M7TJV5_EUTLA</name>
<feature type="transmembrane region" description="Helical" evidence="2">
    <location>
        <begin position="129"/>
        <end position="152"/>
    </location>
</feature>
<evidence type="ECO:0000256" key="2">
    <source>
        <dbReference type="SAM" id="Phobius"/>
    </source>
</evidence>
<dbReference type="HOGENOM" id="CLU_690836_0_0_1"/>